<gene>
    <name evidence="3" type="ORF">SK3146_04095</name>
</gene>
<evidence type="ECO:0000313" key="4">
    <source>
        <dbReference type="Proteomes" id="UP001057134"/>
    </source>
</evidence>
<name>A0ABY4RRM9_9BACL</name>
<dbReference type="EMBL" id="CP027059">
    <property type="protein sequence ID" value="UQZ84840.1"/>
    <property type="molecule type" value="Genomic_DNA"/>
</dbReference>
<evidence type="ECO:0000313" key="3">
    <source>
        <dbReference type="EMBL" id="UQZ84840.1"/>
    </source>
</evidence>
<organism evidence="3 4">
    <name type="scientific">Paenibacillus konkukensis</name>
    <dbReference type="NCBI Taxonomy" id="2020716"/>
    <lineage>
        <taxon>Bacteria</taxon>
        <taxon>Bacillati</taxon>
        <taxon>Bacillota</taxon>
        <taxon>Bacilli</taxon>
        <taxon>Bacillales</taxon>
        <taxon>Paenibacillaceae</taxon>
        <taxon>Paenibacillus</taxon>
    </lineage>
</organism>
<evidence type="ECO:0000256" key="1">
    <source>
        <dbReference type="SAM" id="MobiDB-lite"/>
    </source>
</evidence>
<evidence type="ECO:0000259" key="2">
    <source>
        <dbReference type="PROSITE" id="PS50801"/>
    </source>
</evidence>
<dbReference type="SUPFAM" id="SSF52091">
    <property type="entry name" value="SpoIIaa-like"/>
    <property type="match status" value="1"/>
</dbReference>
<dbReference type="PANTHER" id="PTHR33495:SF6">
    <property type="entry name" value="ANTI-SIGMA FACTOR ANTAGONIST"/>
    <property type="match status" value="1"/>
</dbReference>
<dbReference type="Gene3D" id="3.30.750.24">
    <property type="entry name" value="STAS domain"/>
    <property type="match status" value="1"/>
</dbReference>
<dbReference type="Proteomes" id="UP001057134">
    <property type="component" value="Chromosome"/>
</dbReference>
<accession>A0ABY4RRM9</accession>
<dbReference type="CDD" id="cd07043">
    <property type="entry name" value="STAS_anti-anti-sigma_factors"/>
    <property type="match status" value="1"/>
</dbReference>
<reference evidence="3" key="2">
    <citation type="journal article" date="2021" name="J Anim Sci Technol">
        <title>Complete genome sequence of Paenibacillus konkukensis sp. nov. SK3146 as a potential probiotic strain.</title>
        <authorList>
            <person name="Jung H.I."/>
            <person name="Park S."/>
            <person name="Niu K.M."/>
            <person name="Lee S.W."/>
            <person name="Kothari D."/>
            <person name="Yi K.J."/>
            <person name="Kim S.K."/>
        </authorList>
    </citation>
    <scope>NUCLEOTIDE SEQUENCE</scope>
    <source>
        <strain evidence="3">SK3146</strain>
    </source>
</reference>
<dbReference type="PANTHER" id="PTHR33495">
    <property type="entry name" value="ANTI-SIGMA FACTOR ANTAGONIST TM_1081-RELATED-RELATED"/>
    <property type="match status" value="1"/>
</dbReference>
<dbReference type="InterPro" id="IPR002645">
    <property type="entry name" value="STAS_dom"/>
</dbReference>
<feature type="domain" description="STAS" evidence="2">
    <location>
        <begin position="43"/>
        <end position="146"/>
    </location>
</feature>
<protein>
    <recommendedName>
        <fullName evidence="2">STAS domain-containing protein</fullName>
    </recommendedName>
</protein>
<feature type="region of interest" description="Disordered" evidence="1">
    <location>
        <begin position="1"/>
        <end position="34"/>
    </location>
</feature>
<dbReference type="InterPro" id="IPR036513">
    <property type="entry name" value="STAS_dom_sf"/>
</dbReference>
<dbReference type="RefSeq" id="WP_249860564.1">
    <property type="nucleotide sequence ID" value="NZ_CP027059.1"/>
</dbReference>
<reference evidence="3" key="1">
    <citation type="submission" date="2018-02" db="EMBL/GenBank/DDBJ databases">
        <authorList>
            <person name="Kim S.-K."/>
            <person name="Jung H.-I."/>
            <person name="Lee S.-W."/>
        </authorList>
    </citation>
    <scope>NUCLEOTIDE SEQUENCE</scope>
    <source>
        <strain evidence="3">SK3146</strain>
    </source>
</reference>
<keyword evidence="4" id="KW-1185">Reference proteome</keyword>
<proteinExistence type="predicted"/>
<dbReference type="Pfam" id="PF13466">
    <property type="entry name" value="STAS_2"/>
    <property type="match status" value="1"/>
</dbReference>
<dbReference type="PROSITE" id="PS50801">
    <property type="entry name" value="STAS"/>
    <property type="match status" value="1"/>
</dbReference>
<dbReference type="InterPro" id="IPR058548">
    <property type="entry name" value="MlaB-like_STAS"/>
</dbReference>
<sequence length="160" mass="17382">MLENAAFAGKEASSSGGRSPEDKKLPHNDSPLLIQGKHSKTSLVLELRGNVTAEAEADLLTYRDERTRLRGGSTTLIINFQKVGYVDSGGLSVLVRLARAVTDDGSRVFAHGLHPSCGALFRLVGITRYIMIYPDEYAIEQRVSSSDNPHAVPKAARITF</sequence>